<comment type="subcellular location">
    <subcellularLocation>
        <location evidence="1">Membrane</location>
        <topology evidence="1">Multi-pass membrane protein</topology>
    </subcellularLocation>
</comment>
<feature type="transmembrane region" description="Helical" evidence="4">
    <location>
        <begin position="198"/>
        <end position="218"/>
    </location>
</feature>
<dbReference type="Proteomes" id="UP000186136">
    <property type="component" value="Unassembled WGS sequence"/>
</dbReference>
<comment type="caution">
    <text evidence="5">The sequence shown here is derived from an EMBL/GenBank/DDBJ whole genome shotgun (WGS) entry which is preliminary data.</text>
</comment>
<feature type="transmembrane region" description="Helical" evidence="4">
    <location>
        <begin position="370"/>
        <end position="392"/>
    </location>
</feature>
<dbReference type="OrthoDB" id="410267at2759"/>
<dbReference type="InterPro" id="IPR036259">
    <property type="entry name" value="MFS_trans_sf"/>
</dbReference>
<gene>
    <name evidence="5" type="ORF">PMKS-002481</name>
</gene>
<feature type="transmembrane region" description="Helical" evidence="4">
    <location>
        <begin position="40"/>
        <end position="64"/>
    </location>
</feature>
<feature type="transmembrane region" description="Helical" evidence="4">
    <location>
        <begin position="244"/>
        <end position="267"/>
    </location>
</feature>
<keyword evidence="4" id="KW-1133">Transmembrane helix</keyword>
<dbReference type="PANTHER" id="PTHR11360">
    <property type="entry name" value="MONOCARBOXYLATE TRANSPORTER"/>
    <property type="match status" value="1"/>
</dbReference>
<evidence type="ECO:0000256" key="2">
    <source>
        <dbReference type="ARBA" id="ARBA00006727"/>
    </source>
</evidence>
<dbReference type="InterPro" id="IPR011701">
    <property type="entry name" value="MFS"/>
</dbReference>
<dbReference type="Gene3D" id="1.20.1250.20">
    <property type="entry name" value="MFS general substrate transporter like domains"/>
    <property type="match status" value="2"/>
</dbReference>
<feature type="transmembrane region" description="Helical" evidence="4">
    <location>
        <begin position="109"/>
        <end position="128"/>
    </location>
</feature>
<feature type="transmembrane region" description="Helical" evidence="4">
    <location>
        <begin position="134"/>
        <end position="154"/>
    </location>
</feature>
<name>A0A1Q2YHJ6_9ASCO</name>
<keyword evidence="6" id="KW-1185">Reference proteome</keyword>
<keyword evidence="4" id="KW-0472">Membrane</keyword>
<feature type="transmembrane region" description="Helical" evidence="4">
    <location>
        <begin position="334"/>
        <end position="358"/>
    </location>
</feature>
<feature type="compositionally biased region" description="Basic and acidic residues" evidence="3">
    <location>
        <begin position="9"/>
        <end position="23"/>
    </location>
</feature>
<proteinExistence type="inferred from homology"/>
<feature type="transmembrane region" description="Helical" evidence="4">
    <location>
        <begin position="407"/>
        <end position="428"/>
    </location>
</feature>
<dbReference type="PANTHER" id="PTHR11360:SF319">
    <property type="entry name" value="MAJOR FACILITATOR SUPERFAMILY (MFS) PROFILE DOMAIN-CONTAINING PROTEIN"/>
    <property type="match status" value="1"/>
</dbReference>
<evidence type="ECO:0000256" key="1">
    <source>
        <dbReference type="ARBA" id="ARBA00004141"/>
    </source>
</evidence>
<dbReference type="GO" id="GO:0022857">
    <property type="term" value="F:transmembrane transporter activity"/>
    <property type="evidence" value="ECO:0007669"/>
    <property type="project" value="InterPro"/>
</dbReference>
<accession>A0A1Q2YHJ6</accession>
<dbReference type="EMBL" id="BDGI01000093">
    <property type="protein sequence ID" value="GAV29002.1"/>
    <property type="molecule type" value="Genomic_DNA"/>
</dbReference>
<protein>
    <recommendedName>
        <fullName evidence="7">Major facilitator superfamily (MFS) profile domain-containing protein</fullName>
    </recommendedName>
</protein>
<evidence type="ECO:0000256" key="3">
    <source>
        <dbReference type="SAM" id="MobiDB-lite"/>
    </source>
</evidence>
<evidence type="ECO:0000313" key="5">
    <source>
        <dbReference type="EMBL" id="GAV29002.1"/>
    </source>
</evidence>
<feature type="region of interest" description="Disordered" evidence="3">
    <location>
        <begin position="1"/>
        <end position="23"/>
    </location>
</feature>
<sequence length="437" mass="47610">MGRLLLRPESTDEKSSMTDVEGAKKHLDEKEHIPDGGLKAWLVIGAAASIMSMSFGMCNSYGVYQTYYEEKYQHVPSNVLSIIGALQAGLTLLMALPSTIAMIYVGPQLVVAVGGLLACLSFMFLSISKTVAEIFIIQGLMFGLGSGIMYVHATGVTFQYFEKRKALAQGVITAGASLGGVYWPIGIRNLIDKVGFGWANRIIGFIYIPMVIVAIAFLRPRVKPRPKLENENFFRVNFKVLLNLRYLIVSVAWFLFLLALFPGFFYIDLFCMRAKADPNFQQYTVAIINACACIFRVLPGFVADKCGRLNMLIPALLLSGVFPLAMWIPANNSAAIIAFVVLWSCATGVPIALFPPIIGQLFGGKDIPSYLSFFFVFGGLGNFLGPIIGGTFIPKGSVNTTEGFEKLAIFCGVICLGSAALVAIVRIADTKKAFVKY</sequence>
<dbReference type="Pfam" id="PF07690">
    <property type="entry name" value="MFS_1"/>
    <property type="match status" value="2"/>
</dbReference>
<evidence type="ECO:0000256" key="4">
    <source>
        <dbReference type="SAM" id="Phobius"/>
    </source>
</evidence>
<dbReference type="AlphaFoldDB" id="A0A1Q2YHJ6"/>
<evidence type="ECO:0000313" key="6">
    <source>
        <dbReference type="Proteomes" id="UP000186136"/>
    </source>
</evidence>
<feature type="transmembrane region" description="Helical" evidence="4">
    <location>
        <begin position="283"/>
        <end position="302"/>
    </location>
</feature>
<reference evidence="5 6" key="1">
    <citation type="submission" date="2016-08" db="EMBL/GenBank/DDBJ databases">
        <title>Whole genome shotgun sequence of Pichia membranifaciens KS47-1.</title>
        <authorList>
            <person name="Konishi M."/>
            <person name="Ishida M."/>
            <person name="Arakawa T."/>
            <person name="Kato Y."/>
            <person name="Horiuchi J."/>
        </authorList>
    </citation>
    <scope>NUCLEOTIDE SEQUENCE [LARGE SCALE GENOMIC DNA]</scope>
    <source>
        <strain evidence="5 6">KS47-1</strain>
    </source>
</reference>
<comment type="similarity">
    <text evidence="2">Belongs to the major facilitator superfamily. Monocarboxylate porter (TC 2.A.1.13) family.</text>
</comment>
<dbReference type="InterPro" id="IPR050327">
    <property type="entry name" value="Proton-linked_MCT"/>
</dbReference>
<keyword evidence="4" id="KW-0812">Transmembrane</keyword>
<dbReference type="GO" id="GO:0016020">
    <property type="term" value="C:membrane"/>
    <property type="evidence" value="ECO:0007669"/>
    <property type="project" value="UniProtKB-SubCell"/>
</dbReference>
<evidence type="ECO:0008006" key="7">
    <source>
        <dbReference type="Google" id="ProtNLM"/>
    </source>
</evidence>
<feature type="transmembrane region" description="Helical" evidence="4">
    <location>
        <begin position="309"/>
        <end position="328"/>
    </location>
</feature>
<dbReference type="SUPFAM" id="SSF103473">
    <property type="entry name" value="MFS general substrate transporter"/>
    <property type="match status" value="1"/>
</dbReference>
<feature type="transmembrane region" description="Helical" evidence="4">
    <location>
        <begin position="79"/>
        <end position="97"/>
    </location>
</feature>
<organism evidence="5 6">
    <name type="scientific">Pichia membranifaciens</name>
    <dbReference type="NCBI Taxonomy" id="4926"/>
    <lineage>
        <taxon>Eukaryota</taxon>
        <taxon>Fungi</taxon>
        <taxon>Dikarya</taxon>
        <taxon>Ascomycota</taxon>
        <taxon>Saccharomycotina</taxon>
        <taxon>Pichiomycetes</taxon>
        <taxon>Pichiales</taxon>
        <taxon>Pichiaceae</taxon>
        <taxon>Pichia</taxon>
    </lineage>
</organism>